<dbReference type="EMBL" id="SOHH01000059">
    <property type="protein sequence ID" value="TFD78752.1"/>
    <property type="molecule type" value="Genomic_DNA"/>
</dbReference>
<evidence type="ECO:0000256" key="1">
    <source>
        <dbReference type="ARBA" id="ARBA00022679"/>
    </source>
</evidence>
<gene>
    <name evidence="6" type="ORF">E3T48_07045</name>
</gene>
<feature type="transmembrane region" description="Helical" evidence="5">
    <location>
        <begin position="21"/>
        <end position="43"/>
    </location>
</feature>
<feature type="compositionally biased region" description="Pro residues" evidence="4">
    <location>
        <begin position="421"/>
        <end position="431"/>
    </location>
</feature>
<evidence type="ECO:0000256" key="5">
    <source>
        <dbReference type="SAM" id="Phobius"/>
    </source>
</evidence>
<dbReference type="InterPro" id="IPR050482">
    <property type="entry name" value="Sensor_HK_TwoCompSys"/>
</dbReference>
<dbReference type="OrthoDB" id="3534856at2"/>
<evidence type="ECO:0008006" key="8">
    <source>
        <dbReference type="Google" id="ProtNLM"/>
    </source>
</evidence>
<keyword evidence="7" id="KW-1185">Reference proteome</keyword>
<keyword evidence="1" id="KW-0808">Transferase</keyword>
<reference evidence="6 7" key="1">
    <citation type="submission" date="2019-03" db="EMBL/GenBank/DDBJ databases">
        <title>Genomics of glacier-inhabiting Cryobacterium strains.</title>
        <authorList>
            <person name="Liu Q."/>
            <person name="Xin Y.-H."/>
        </authorList>
    </citation>
    <scope>NUCLEOTIDE SEQUENCE [LARGE SCALE GENOMIC DNA]</scope>
    <source>
        <strain evidence="6 7">Hh4</strain>
    </source>
</reference>
<keyword evidence="5" id="KW-0812">Transmembrane</keyword>
<sequence>MTLGLPDHLVEPILSRALARAAHWFALTCLGGALVSAGALALVHETTTLWLAMLAVLAMAALLIALSLRHTVLLTIAYLLVGAGGTYLYTTAVLGLPGVFPASNMFLVALPKLALIMVGGAGSGALTGVLWSTAGFVLAEGVTVLAAAEAEVAYLPDGFTISAYLFLVVVLLLAGSARRPHRAAQSAIHREVRADQSRLLRQDLDRRALDLNQDTTLNELIALSRTHAGPLSENLAGSIRAALHRLRGTDWLADADAHSVIHSPGADAWLTSEVYLAIERCRDRGLVVDVTGDRSALGRLDPGVDRELGLAVQQCLINVILHAGIVSAEVDIGADDVTVSVMVMDAGRGFTESETGADRLGLRQAVRRRIERLGGSVTVLTRPDAGTSVLLSVPAIEPAPPIAPPPPAPVIEPVEIPAPPSVIEPPSPIEPPSVIEPVEIPPPPSVIEPPSPIEPPSVIEPVEIPPPPSVIEPPSPIEPPSVIEPVEIPAP</sequence>
<keyword evidence="5" id="KW-0472">Membrane</keyword>
<dbReference type="Gene3D" id="3.30.565.10">
    <property type="entry name" value="Histidine kinase-like ATPase, C-terminal domain"/>
    <property type="match status" value="1"/>
</dbReference>
<keyword evidence="3" id="KW-0902">Two-component regulatory system</keyword>
<comment type="caution">
    <text evidence="6">The sequence shown here is derived from an EMBL/GenBank/DDBJ whole genome shotgun (WGS) entry which is preliminary data.</text>
</comment>
<evidence type="ECO:0000256" key="4">
    <source>
        <dbReference type="SAM" id="MobiDB-lite"/>
    </source>
</evidence>
<feature type="compositionally biased region" description="Pro residues" evidence="4">
    <location>
        <begin position="463"/>
        <end position="479"/>
    </location>
</feature>
<organism evidence="6 7">
    <name type="scientific">Cryobacterium fucosi</name>
    <dbReference type="NCBI Taxonomy" id="1259157"/>
    <lineage>
        <taxon>Bacteria</taxon>
        <taxon>Bacillati</taxon>
        <taxon>Actinomycetota</taxon>
        <taxon>Actinomycetes</taxon>
        <taxon>Micrococcales</taxon>
        <taxon>Microbacteriaceae</taxon>
        <taxon>Cryobacterium</taxon>
    </lineage>
</organism>
<name>A0A4R9BBI2_9MICO</name>
<keyword evidence="5" id="KW-1133">Transmembrane helix</keyword>
<feature type="transmembrane region" description="Helical" evidence="5">
    <location>
        <begin position="49"/>
        <end position="68"/>
    </location>
</feature>
<protein>
    <recommendedName>
        <fullName evidence="8">ATP-binding protein</fullName>
    </recommendedName>
</protein>
<dbReference type="InterPro" id="IPR036890">
    <property type="entry name" value="HATPase_C_sf"/>
</dbReference>
<feature type="compositionally biased region" description="Pro residues" evidence="4">
    <location>
        <begin position="439"/>
        <end position="455"/>
    </location>
</feature>
<dbReference type="AlphaFoldDB" id="A0A4R9BBI2"/>
<evidence type="ECO:0000256" key="3">
    <source>
        <dbReference type="ARBA" id="ARBA00023012"/>
    </source>
</evidence>
<dbReference type="RefSeq" id="WP_134523213.1">
    <property type="nucleotide sequence ID" value="NZ_SOHH01000059.1"/>
</dbReference>
<proteinExistence type="predicted"/>
<keyword evidence="2" id="KW-0418">Kinase</keyword>
<evidence type="ECO:0000313" key="6">
    <source>
        <dbReference type="EMBL" id="TFD78752.1"/>
    </source>
</evidence>
<dbReference type="GO" id="GO:0016301">
    <property type="term" value="F:kinase activity"/>
    <property type="evidence" value="ECO:0007669"/>
    <property type="project" value="UniProtKB-KW"/>
</dbReference>
<dbReference type="GO" id="GO:0000160">
    <property type="term" value="P:phosphorelay signal transduction system"/>
    <property type="evidence" value="ECO:0007669"/>
    <property type="project" value="UniProtKB-KW"/>
</dbReference>
<dbReference type="PANTHER" id="PTHR24421">
    <property type="entry name" value="NITRATE/NITRITE SENSOR PROTEIN NARX-RELATED"/>
    <property type="match status" value="1"/>
</dbReference>
<feature type="non-terminal residue" evidence="6">
    <location>
        <position position="491"/>
    </location>
</feature>
<dbReference type="Proteomes" id="UP000298313">
    <property type="component" value="Unassembled WGS sequence"/>
</dbReference>
<feature type="compositionally biased region" description="Low complexity" evidence="4">
    <location>
        <begin position="480"/>
        <end position="491"/>
    </location>
</feature>
<feature type="region of interest" description="Disordered" evidence="4">
    <location>
        <begin position="421"/>
        <end position="491"/>
    </location>
</feature>
<evidence type="ECO:0000313" key="7">
    <source>
        <dbReference type="Proteomes" id="UP000298313"/>
    </source>
</evidence>
<feature type="transmembrane region" description="Helical" evidence="5">
    <location>
        <begin position="154"/>
        <end position="174"/>
    </location>
</feature>
<evidence type="ECO:0000256" key="2">
    <source>
        <dbReference type="ARBA" id="ARBA00022777"/>
    </source>
</evidence>
<dbReference type="SUPFAM" id="SSF55874">
    <property type="entry name" value="ATPase domain of HSP90 chaperone/DNA topoisomerase II/histidine kinase"/>
    <property type="match status" value="1"/>
</dbReference>
<accession>A0A4R9BBI2</accession>